<proteinExistence type="predicted"/>
<dbReference type="Gene3D" id="3.90.550.10">
    <property type="entry name" value="Spore Coat Polysaccharide Biosynthesis Protein SpsA, Chain A"/>
    <property type="match status" value="1"/>
</dbReference>
<evidence type="ECO:0008006" key="2">
    <source>
        <dbReference type="Google" id="ProtNLM"/>
    </source>
</evidence>
<dbReference type="SUPFAM" id="SSF53448">
    <property type="entry name" value="Nucleotide-diphospho-sugar transferases"/>
    <property type="match status" value="1"/>
</dbReference>
<protein>
    <recommendedName>
        <fullName evidence="2">Glycosyltransferase</fullName>
    </recommendedName>
</protein>
<dbReference type="InterPro" id="IPR018641">
    <property type="entry name" value="Trfase_1_rSAM/seldom-assoc"/>
</dbReference>
<dbReference type="Pfam" id="PF09837">
    <property type="entry name" value="DUF2064"/>
    <property type="match status" value="1"/>
</dbReference>
<dbReference type="PANTHER" id="PTHR36529">
    <property type="entry name" value="SLL1095 PROTEIN"/>
    <property type="match status" value="1"/>
</dbReference>
<reference evidence="1" key="1">
    <citation type="submission" date="2018-06" db="EMBL/GenBank/DDBJ databases">
        <authorList>
            <person name="Zhirakovskaya E."/>
        </authorList>
    </citation>
    <scope>NUCLEOTIDE SEQUENCE</scope>
</reference>
<dbReference type="InterPro" id="IPR029044">
    <property type="entry name" value="Nucleotide-diphossugar_trans"/>
</dbReference>
<evidence type="ECO:0000313" key="1">
    <source>
        <dbReference type="EMBL" id="VAW55206.1"/>
    </source>
</evidence>
<dbReference type="EMBL" id="UOFE01000047">
    <property type="protein sequence ID" value="VAW55206.1"/>
    <property type="molecule type" value="Genomic_DNA"/>
</dbReference>
<gene>
    <name evidence="1" type="ORF">MNBD_GAMMA05-1740</name>
</gene>
<dbReference type="PANTHER" id="PTHR36529:SF1">
    <property type="entry name" value="GLYCOSYLTRANSFERASE"/>
    <property type="match status" value="1"/>
</dbReference>
<dbReference type="NCBIfam" id="TIGR04282">
    <property type="entry name" value="glyco_like_cofC"/>
    <property type="match status" value="1"/>
</dbReference>
<name>A0A3B0XF10_9ZZZZ</name>
<sequence length="205" mass="23491">MSPDTVILVFAKAPVEGDVNTRLISDIGVQAATQLQYDLVHQRLTMLTQSKLADVILMCSPDEKQNFFLQCEKRYLVKLCKQMGCNLGERMMNGVREALTRYKHCIVIGTDAPALDTYLIQQAIDTLHNDTNVVFVPAEDGGYVLVGMQQCHDVLFQDINWGASEVMQQSRARLNKINISYKELETCWDVDRLEDYQRYLEYIKM</sequence>
<organism evidence="1">
    <name type="scientific">hydrothermal vent metagenome</name>
    <dbReference type="NCBI Taxonomy" id="652676"/>
    <lineage>
        <taxon>unclassified sequences</taxon>
        <taxon>metagenomes</taxon>
        <taxon>ecological metagenomes</taxon>
    </lineage>
</organism>
<accession>A0A3B0XF10</accession>
<dbReference type="AlphaFoldDB" id="A0A3B0XF10"/>